<dbReference type="SUPFAM" id="SSF53187">
    <property type="entry name" value="Zn-dependent exopeptidases"/>
    <property type="match status" value="1"/>
</dbReference>
<evidence type="ECO:0000256" key="6">
    <source>
        <dbReference type="ARBA" id="ARBA00023049"/>
    </source>
</evidence>
<proteinExistence type="predicted"/>
<dbReference type="EMBL" id="LCHN01000017">
    <property type="protein sequence ID" value="KKT35378.1"/>
    <property type="molecule type" value="Genomic_DNA"/>
</dbReference>
<dbReference type="AlphaFoldDB" id="A0A0G1GLY3"/>
<evidence type="ECO:0000313" key="8">
    <source>
        <dbReference type="EMBL" id="KKT35378.1"/>
    </source>
</evidence>
<dbReference type="Gene3D" id="3.40.630.10">
    <property type="entry name" value="Zn peptidases"/>
    <property type="match status" value="1"/>
</dbReference>
<dbReference type="InterPro" id="IPR011650">
    <property type="entry name" value="Peptidase_M20_dimer"/>
</dbReference>
<keyword evidence="6" id="KW-0482">Metalloprotease</keyword>
<evidence type="ECO:0000256" key="4">
    <source>
        <dbReference type="ARBA" id="ARBA00022801"/>
    </source>
</evidence>
<evidence type="ECO:0000256" key="3">
    <source>
        <dbReference type="ARBA" id="ARBA00022723"/>
    </source>
</evidence>
<dbReference type="Pfam" id="PF01546">
    <property type="entry name" value="Peptidase_M20"/>
    <property type="match status" value="1"/>
</dbReference>
<dbReference type="PANTHER" id="PTHR42994:SF2">
    <property type="entry name" value="PEPTIDASE"/>
    <property type="match status" value="1"/>
</dbReference>
<dbReference type="GO" id="GO:0006508">
    <property type="term" value="P:proteolysis"/>
    <property type="evidence" value="ECO:0007669"/>
    <property type="project" value="UniProtKB-KW"/>
</dbReference>
<keyword evidence="4" id="KW-0378">Hydrolase</keyword>
<name>A0A0G1GLY3_9BACT</name>
<evidence type="ECO:0000256" key="5">
    <source>
        <dbReference type="ARBA" id="ARBA00022833"/>
    </source>
</evidence>
<gene>
    <name evidence="8" type="ORF">UW23_C0017G0007</name>
</gene>
<feature type="domain" description="Peptidase M20 dimerisation" evidence="7">
    <location>
        <begin position="183"/>
        <end position="270"/>
    </location>
</feature>
<comment type="caution">
    <text evidence="8">The sequence shown here is derived from an EMBL/GenBank/DDBJ whole genome shotgun (WGS) entry which is preliminary data.</text>
</comment>
<evidence type="ECO:0000313" key="9">
    <source>
        <dbReference type="Proteomes" id="UP000034069"/>
    </source>
</evidence>
<evidence type="ECO:0000259" key="7">
    <source>
        <dbReference type="Pfam" id="PF07687"/>
    </source>
</evidence>
<accession>A0A0G1GLY3</accession>
<keyword evidence="5" id="KW-0862">Zinc</keyword>
<evidence type="ECO:0000256" key="1">
    <source>
        <dbReference type="ARBA" id="ARBA00001947"/>
    </source>
</evidence>
<comment type="cofactor">
    <cofactor evidence="1">
        <name>Zn(2+)</name>
        <dbReference type="ChEBI" id="CHEBI:29105"/>
    </cofactor>
</comment>
<protein>
    <submittedName>
        <fullName evidence="8">Peptidase T-like protein</fullName>
    </submittedName>
</protein>
<sequence>MFLKPMFNQIKDTFIDLVKIDSPTGFELNMAKFVMGKLAILGINSEMDVIGNVIAHVSGDMRKEVLFLNAHLDTVEPGNGIEPVVEPDGRIHSKGNTILGADNKGAIAAILEVLRIFFKDGFKKNHPIDLVFTVGEEAGSRGALGLEYEKLRAKKGYVFDASDGDIGDIEISAPYYNKLEIWLTGRSSHAMDPELGTNVLPVLAAAMTKTNLGRVNGRTLVNLGLVTAGTGINVIPGDVEVVGEVRSHDESELERVTKEIFDTFESEAKDKDIEVETAVTRENYGYEFSVKDKFLLETMGKLSKINLEPGLLKVWGCSDANIFNRMGLKVLNIVDGGRDSHSVDEEITVDELKSLAKVVKRLVE</sequence>
<dbReference type="GO" id="GO:0046872">
    <property type="term" value="F:metal ion binding"/>
    <property type="evidence" value="ECO:0007669"/>
    <property type="project" value="UniProtKB-KW"/>
</dbReference>
<dbReference type="Proteomes" id="UP000034069">
    <property type="component" value="Unassembled WGS sequence"/>
</dbReference>
<dbReference type="Gene3D" id="3.30.70.360">
    <property type="match status" value="1"/>
</dbReference>
<keyword evidence="2" id="KW-0645">Protease</keyword>
<dbReference type="Pfam" id="PF07687">
    <property type="entry name" value="M20_dimer"/>
    <property type="match status" value="1"/>
</dbReference>
<evidence type="ECO:0000256" key="2">
    <source>
        <dbReference type="ARBA" id="ARBA00022670"/>
    </source>
</evidence>
<organism evidence="8 9">
    <name type="scientific">Candidatus Collierbacteria bacterium GW2011_GWA1_44_12</name>
    <dbReference type="NCBI Taxonomy" id="1618376"/>
    <lineage>
        <taxon>Bacteria</taxon>
        <taxon>Candidatus Collieribacteriota</taxon>
    </lineage>
</organism>
<dbReference type="PROSITE" id="PS00759">
    <property type="entry name" value="ARGE_DAPE_CPG2_2"/>
    <property type="match status" value="1"/>
</dbReference>
<dbReference type="InterPro" id="IPR002933">
    <property type="entry name" value="Peptidase_M20"/>
</dbReference>
<dbReference type="InterPro" id="IPR036264">
    <property type="entry name" value="Bact_exopeptidase_dim_dom"/>
</dbReference>
<dbReference type="SUPFAM" id="SSF55031">
    <property type="entry name" value="Bacterial exopeptidase dimerisation domain"/>
    <property type="match status" value="1"/>
</dbReference>
<keyword evidence="3" id="KW-0479">Metal-binding</keyword>
<reference evidence="8 9" key="1">
    <citation type="journal article" date="2015" name="Nature">
        <title>rRNA introns, odd ribosomes, and small enigmatic genomes across a large radiation of phyla.</title>
        <authorList>
            <person name="Brown C.T."/>
            <person name="Hug L.A."/>
            <person name="Thomas B.C."/>
            <person name="Sharon I."/>
            <person name="Castelle C.J."/>
            <person name="Singh A."/>
            <person name="Wilkins M.J."/>
            <person name="Williams K.H."/>
            <person name="Banfield J.F."/>
        </authorList>
    </citation>
    <scope>NUCLEOTIDE SEQUENCE [LARGE SCALE GENOMIC DNA]</scope>
</reference>
<dbReference type="InterPro" id="IPR001261">
    <property type="entry name" value="ArgE/DapE_CS"/>
</dbReference>
<dbReference type="PANTHER" id="PTHR42994">
    <property type="entry name" value="PEPTIDASE T"/>
    <property type="match status" value="1"/>
</dbReference>
<dbReference type="GO" id="GO:0008237">
    <property type="term" value="F:metallopeptidase activity"/>
    <property type="evidence" value="ECO:0007669"/>
    <property type="project" value="UniProtKB-KW"/>
</dbReference>